<accession>X1KSN8</accession>
<evidence type="ECO:0000313" key="1">
    <source>
        <dbReference type="EMBL" id="GAH96635.1"/>
    </source>
</evidence>
<dbReference type="AlphaFoldDB" id="X1KSN8"/>
<protein>
    <submittedName>
        <fullName evidence="1">Uncharacterized protein</fullName>
    </submittedName>
</protein>
<sequence length="34" mass="4111">LPKPFKEVNDIANEFKIRIKEHFDGKFEYINKSD</sequence>
<feature type="non-terminal residue" evidence="1">
    <location>
        <position position="34"/>
    </location>
</feature>
<comment type="caution">
    <text evidence="1">The sequence shown here is derived from an EMBL/GenBank/DDBJ whole genome shotgun (WGS) entry which is preliminary data.</text>
</comment>
<proteinExistence type="predicted"/>
<organism evidence="1">
    <name type="scientific">marine sediment metagenome</name>
    <dbReference type="NCBI Taxonomy" id="412755"/>
    <lineage>
        <taxon>unclassified sequences</taxon>
        <taxon>metagenomes</taxon>
        <taxon>ecological metagenomes</taxon>
    </lineage>
</organism>
<gene>
    <name evidence="1" type="ORF">S03H2_73066</name>
</gene>
<reference evidence="1" key="1">
    <citation type="journal article" date="2014" name="Front. Microbiol.">
        <title>High frequency of phylogenetically diverse reductive dehalogenase-homologous genes in deep subseafloor sedimentary metagenomes.</title>
        <authorList>
            <person name="Kawai M."/>
            <person name="Futagami T."/>
            <person name="Toyoda A."/>
            <person name="Takaki Y."/>
            <person name="Nishi S."/>
            <person name="Hori S."/>
            <person name="Arai W."/>
            <person name="Tsubouchi T."/>
            <person name="Morono Y."/>
            <person name="Uchiyama I."/>
            <person name="Ito T."/>
            <person name="Fujiyama A."/>
            <person name="Inagaki F."/>
            <person name="Takami H."/>
        </authorList>
    </citation>
    <scope>NUCLEOTIDE SEQUENCE</scope>
    <source>
        <strain evidence="1">Expedition CK06-06</strain>
    </source>
</reference>
<name>X1KSN8_9ZZZZ</name>
<dbReference type="EMBL" id="BARU01049832">
    <property type="protein sequence ID" value="GAH96635.1"/>
    <property type="molecule type" value="Genomic_DNA"/>
</dbReference>
<feature type="non-terminal residue" evidence="1">
    <location>
        <position position="1"/>
    </location>
</feature>